<dbReference type="GO" id="GO:0003677">
    <property type="term" value="F:DNA binding"/>
    <property type="evidence" value="ECO:0007669"/>
    <property type="project" value="InterPro"/>
</dbReference>
<organism evidence="2 3">
    <name type="scientific">Acuticoccus sediminis</name>
    <dbReference type="NCBI Taxonomy" id="2184697"/>
    <lineage>
        <taxon>Bacteria</taxon>
        <taxon>Pseudomonadati</taxon>
        <taxon>Pseudomonadota</taxon>
        <taxon>Alphaproteobacteria</taxon>
        <taxon>Hyphomicrobiales</taxon>
        <taxon>Amorphaceae</taxon>
        <taxon>Acuticoccus</taxon>
    </lineage>
</organism>
<comment type="caution">
    <text evidence="2">The sequence shown here is derived from an EMBL/GenBank/DDBJ whole genome shotgun (WGS) entry which is preliminary data.</text>
</comment>
<dbReference type="PANTHER" id="PTHR35010:SF4">
    <property type="entry name" value="BLL5781 PROTEIN"/>
    <property type="match status" value="1"/>
</dbReference>
<dbReference type="SUPFAM" id="SSF47413">
    <property type="entry name" value="lambda repressor-like DNA-binding domains"/>
    <property type="match status" value="1"/>
</dbReference>
<evidence type="ECO:0000259" key="1">
    <source>
        <dbReference type="PROSITE" id="PS50943"/>
    </source>
</evidence>
<evidence type="ECO:0000313" key="3">
    <source>
        <dbReference type="Proteomes" id="UP000249590"/>
    </source>
</evidence>
<protein>
    <submittedName>
        <fullName evidence="2">Transcriptional regulator</fullName>
    </submittedName>
</protein>
<sequence length="268" mass="28870">MDETSHPVGALLKDWRQRRRLSQLALASDADVSQRHLSFVETGRSAPSRSMVLRLAERLDIPLRERNALLLAAGYAPSYRQSSLEAADSGAIRTQIQSILDGHSPNPALAVDRYWTLIASNRVLAALLGDADPALAVPPVNVLRLTLGPGAIADRIANYREWRAHILHRLARDVERSADPALGDLLTELRGYAPPPGARPYRANAGAEARALAVPLELATPRGVLRLISTTTVFGTATDVTLSEIVLECFYPIDEAGAAILNDLAAGP</sequence>
<dbReference type="InterPro" id="IPR001387">
    <property type="entry name" value="Cro/C1-type_HTH"/>
</dbReference>
<dbReference type="Proteomes" id="UP000249590">
    <property type="component" value="Unassembled WGS sequence"/>
</dbReference>
<dbReference type="InterPro" id="IPR010982">
    <property type="entry name" value="Lambda_DNA-bd_dom_sf"/>
</dbReference>
<dbReference type="PANTHER" id="PTHR35010">
    <property type="entry name" value="BLL4672 PROTEIN-RELATED"/>
    <property type="match status" value="1"/>
</dbReference>
<name>A0A8B2NHW4_9HYPH</name>
<dbReference type="Pfam" id="PF17765">
    <property type="entry name" value="MLTR_LBD"/>
    <property type="match status" value="1"/>
</dbReference>
<reference evidence="2 3" key="1">
    <citation type="submission" date="2018-05" db="EMBL/GenBank/DDBJ databases">
        <title>Acuticoccus sediminis sp. nov., isolated from deep-sea sediment of Indian Ocean.</title>
        <authorList>
            <person name="Liu X."/>
            <person name="Lai Q."/>
            <person name="Du Y."/>
            <person name="Sun F."/>
            <person name="Zhang X."/>
            <person name="Wang S."/>
            <person name="Shao Z."/>
        </authorList>
    </citation>
    <scope>NUCLEOTIDE SEQUENCE [LARGE SCALE GENOMIC DNA]</scope>
    <source>
        <strain evidence="2 3">PTG4-2</strain>
    </source>
</reference>
<dbReference type="RefSeq" id="WP_111349176.1">
    <property type="nucleotide sequence ID" value="NZ_QHHQ01000005.1"/>
</dbReference>
<dbReference type="AlphaFoldDB" id="A0A8B2NHW4"/>
<accession>A0A8B2NHW4</accession>
<dbReference type="EMBL" id="QHHQ01000005">
    <property type="protein sequence ID" value="RAH99144.1"/>
    <property type="molecule type" value="Genomic_DNA"/>
</dbReference>
<proteinExistence type="predicted"/>
<dbReference type="Pfam" id="PF13560">
    <property type="entry name" value="HTH_31"/>
    <property type="match status" value="1"/>
</dbReference>
<dbReference type="Gene3D" id="1.10.260.40">
    <property type="entry name" value="lambda repressor-like DNA-binding domains"/>
    <property type="match status" value="1"/>
</dbReference>
<dbReference type="PROSITE" id="PS50943">
    <property type="entry name" value="HTH_CROC1"/>
    <property type="match status" value="1"/>
</dbReference>
<dbReference type="InterPro" id="IPR041413">
    <property type="entry name" value="MLTR_LBD"/>
</dbReference>
<evidence type="ECO:0000313" key="2">
    <source>
        <dbReference type="EMBL" id="RAH99144.1"/>
    </source>
</evidence>
<dbReference type="SMART" id="SM00530">
    <property type="entry name" value="HTH_XRE"/>
    <property type="match status" value="1"/>
</dbReference>
<feature type="domain" description="HTH cro/C1-type" evidence="1">
    <location>
        <begin position="12"/>
        <end position="66"/>
    </location>
</feature>
<dbReference type="Gene3D" id="3.30.450.180">
    <property type="match status" value="1"/>
</dbReference>
<dbReference type="CDD" id="cd00093">
    <property type="entry name" value="HTH_XRE"/>
    <property type="match status" value="1"/>
</dbReference>
<dbReference type="OrthoDB" id="9785973at2"/>
<gene>
    <name evidence="2" type="ORF">DLJ53_21590</name>
</gene>
<keyword evidence="3" id="KW-1185">Reference proteome</keyword>